<reference evidence="2 3" key="1">
    <citation type="submission" date="2018-11" db="EMBL/GenBank/DDBJ databases">
        <authorList>
            <consortium name="Pathogen Informatics"/>
        </authorList>
    </citation>
    <scope>NUCLEOTIDE SEQUENCE [LARGE SCALE GENOMIC DNA]</scope>
</reference>
<evidence type="ECO:0000313" key="2">
    <source>
        <dbReference type="EMBL" id="VDO76633.1"/>
    </source>
</evidence>
<evidence type="ECO:0000313" key="4">
    <source>
        <dbReference type="WBParaSite" id="HPBE_0000850901-mRNA-1"/>
    </source>
</evidence>
<feature type="region of interest" description="Disordered" evidence="1">
    <location>
        <begin position="73"/>
        <end position="92"/>
    </location>
</feature>
<sequence length="217" mass="25262">MADHDAMQDELELEFRRLCGGESERHDILQECDRLERSIKGTQTSIMAEETTQRQQAELQEFRRRCREQNEELRRLRQKPVEAPSPAEGGVKTGATSEWIRQLCRREGIDLMQRQAEFTTAWTCEEEGRWSDAELCALFRSKLSGKARNQYDALPRREREGVFALLVEAMKLESRTETRNEKLVALGELKRLKKQEGQTVSDFCVNLEWLTLARILS</sequence>
<dbReference type="EMBL" id="UZAH01026170">
    <property type="protein sequence ID" value="VDO76633.1"/>
    <property type="molecule type" value="Genomic_DNA"/>
</dbReference>
<protein>
    <submittedName>
        <fullName evidence="4">Retrotrans_gag domain-containing protein</fullName>
    </submittedName>
</protein>
<reference evidence="4" key="2">
    <citation type="submission" date="2019-09" db="UniProtKB">
        <authorList>
            <consortium name="WormBaseParasite"/>
        </authorList>
    </citation>
    <scope>IDENTIFICATION</scope>
</reference>
<dbReference type="Proteomes" id="UP000050761">
    <property type="component" value="Unassembled WGS sequence"/>
</dbReference>
<dbReference type="AlphaFoldDB" id="A0A183FMB1"/>
<evidence type="ECO:0000256" key="1">
    <source>
        <dbReference type="SAM" id="MobiDB-lite"/>
    </source>
</evidence>
<dbReference type="WBParaSite" id="HPBE_0000850901-mRNA-1">
    <property type="protein sequence ID" value="HPBE_0000850901-mRNA-1"/>
    <property type="gene ID" value="HPBE_0000850901"/>
</dbReference>
<evidence type="ECO:0000313" key="3">
    <source>
        <dbReference type="Proteomes" id="UP000050761"/>
    </source>
</evidence>
<accession>A0A183FMB1</accession>
<keyword evidence="3" id="KW-1185">Reference proteome</keyword>
<proteinExistence type="predicted"/>
<organism evidence="3 4">
    <name type="scientific">Heligmosomoides polygyrus</name>
    <name type="common">Parasitic roundworm</name>
    <dbReference type="NCBI Taxonomy" id="6339"/>
    <lineage>
        <taxon>Eukaryota</taxon>
        <taxon>Metazoa</taxon>
        <taxon>Ecdysozoa</taxon>
        <taxon>Nematoda</taxon>
        <taxon>Chromadorea</taxon>
        <taxon>Rhabditida</taxon>
        <taxon>Rhabditina</taxon>
        <taxon>Rhabditomorpha</taxon>
        <taxon>Strongyloidea</taxon>
        <taxon>Heligmosomidae</taxon>
        <taxon>Heligmosomoides</taxon>
    </lineage>
</organism>
<accession>A0A3P7ZFL3</accession>
<name>A0A183FMB1_HELPZ</name>
<gene>
    <name evidence="2" type="ORF">HPBE_LOCUS8510</name>
</gene>
<dbReference type="OrthoDB" id="10608636at2759"/>